<keyword evidence="2" id="KW-1185">Reference proteome</keyword>
<name>A0AB37UTK7_9CYAN</name>
<proteinExistence type="predicted"/>
<sequence length="190" mass="21023">MQTRFILVVSSLILLPVAIAGTFARLSAASQTPRSPYVERLSSPIRGLSTREVDDLLNGRGAGFARMAELNDYPGPRHVLDLKEQLNLSAKQTQQVQAAFEKMNVEAKRLGREIVAQEQRLSIAFANKTIAPAKLQTQIEALATLYGKLRQTHLQAHLEITPLLSSKQIATYNVLRGYTDGKTPIRHHGN</sequence>
<evidence type="ECO:0000313" key="1">
    <source>
        <dbReference type="EMBL" id="RUT14693.1"/>
    </source>
</evidence>
<gene>
    <name evidence="1" type="ORF">DSM107010_02390</name>
</gene>
<dbReference type="AlphaFoldDB" id="A0AB37UTK7"/>
<organism evidence="1 2">
    <name type="scientific">Chroococcidiopsis cubana SAG 39.79</name>
    <dbReference type="NCBI Taxonomy" id="388085"/>
    <lineage>
        <taxon>Bacteria</taxon>
        <taxon>Bacillati</taxon>
        <taxon>Cyanobacteriota</taxon>
        <taxon>Cyanophyceae</taxon>
        <taxon>Chroococcidiopsidales</taxon>
        <taxon>Chroococcidiopsidaceae</taxon>
        <taxon>Chroococcidiopsis</taxon>
    </lineage>
</organism>
<dbReference type="Proteomes" id="UP000282574">
    <property type="component" value="Unassembled WGS sequence"/>
</dbReference>
<evidence type="ECO:0008006" key="3">
    <source>
        <dbReference type="Google" id="ProtNLM"/>
    </source>
</evidence>
<protein>
    <recommendedName>
        <fullName evidence="3">Periplasmic heavy metal sensor</fullName>
    </recommendedName>
</protein>
<dbReference type="EMBL" id="RSCK01000001">
    <property type="protein sequence ID" value="RUT14693.1"/>
    <property type="molecule type" value="Genomic_DNA"/>
</dbReference>
<reference evidence="1 2" key="1">
    <citation type="journal article" date="2019" name="Genome Biol. Evol.">
        <title>Day and night: Metabolic profiles and evolutionary relationships of six axenic non-marine cyanobacteria.</title>
        <authorList>
            <person name="Will S.E."/>
            <person name="Henke P."/>
            <person name="Boedeker C."/>
            <person name="Huang S."/>
            <person name="Brinkmann H."/>
            <person name="Rohde M."/>
            <person name="Jarek M."/>
            <person name="Friedl T."/>
            <person name="Seufert S."/>
            <person name="Schumacher M."/>
            <person name="Overmann J."/>
            <person name="Neumann-Schaal M."/>
            <person name="Petersen J."/>
        </authorList>
    </citation>
    <scope>NUCLEOTIDE SEQUENCE [LARGE SCALE GENOMIC DNA]</scope>
    <source>
        <strain evidence="1 2">SAG 39.79</strain>
    </source>
</reference>
<comment type="caution">
    <text evidence="1">The sequence shown here is derived from an EMBL/GenBank/DDBJ whole genome shotgun (WGS) entry which is preliminary data.</text>
</comment>
<dbReference type="Gene3D" id="1.20.120.1490">
    <property type="match status" value="1"/>
</dbReference>
<dbReference type="RefSeq" id="WP_106169357.1">
    <property type="nucleotide sequence ID" value="NZ_JAVKZF010000005.1"/>
</dbReference>
<accession>A0AB37UTK7</accession>
<evidence type="ECO:0000313" key="2">
    <source>
        <dbReference type="Proteomes" id="UP000282574"/>
    </source>
</evidence>